<evidence type="ECO:0000256" key="3">
    <source>
        <dbReference type="ARBA" id="ARBA00022723"/>
    </source>
</evidence>
<dbReference type="SUPFAM" id="SSF46609">
    <property type="entry name" value="Fe,Mn superoxide dismutase (SOD), N-terminal domain"/>
    <property type="match status" value="1"/>
</dbReference>
<sequence length="207" mass="23860">MREYTVHESLKPMGLEGISQEQIEDHWLLYKGYVTQSNLLLKELHQMRIDGLGNSAGYADRRRRFGFEYAGMTLHEYYFGNLKFGQTLHATSPLHKGMSEQLGSFEGWMADFIATGKTRGIGWAILYLDPATGQLINQFVQLHEDGNIPGFIPLLVMDVFEHAYMVDHHALGRPDYIKAFMHNIHWTMVEKRYIEALKGHELLRFAA</sequence>
<dbReference type="Gene3D" id="3.55.40.20">
    <property type="entry name" value="Iron/manganese superoxide dismutase, C-terminal domain"/>
    <property type="match status" value="1"/>
</dbReference>
<dbReference type="InterPro" id="IPR036324">
    <property type="entry name" value="Mn/Fe_SOD_N_sf"/>
</dbReference>
<dbReference type="InterPro" id="IPR019832">
    <property type="entry name" value="Mn/Fe_SOD_C"/>
</dbReference>
<dbReference type="GO" id="GO:0046872">
    <property type="term" value="F:metal ion binding"/>
    <property type="evidence" value="ECO:0007669"/>
    <property type="project" value="UniProtKB-KW"/>
</dbReference>
<evidence type="ECO:0000256" key="1">
    <source>
        <dbReference type="ARBA" id="ARBA00008714"/>
    </source>
</evidence>
<dbReference type="InterPro" id="IPR050265">
    <property type="entry name" value="Fe/Mn_Superoxide_Dismutase"/>
</dbReference>
<evidence type="ECO:0000313" key="6">
    <source>
        <dbReference type="EMBL" id="CRH05395.1"/>
    </source>
</evidence>
<feature type="domain" description="Manganese/iron superoxide dismutase C-terminal" evidence="5">
    <location>
        <begin position="92"/>
        <end position="192"/>
    </location>
</feature>
<comment type="similarity">
    <text evidence="1">Belongs to the iron/manganese superoxide dismutase family.</text>
</comment>
<dbReference type="PANTHER" id="PTHR11404:SF6">
    <property type="entry name" value="SUPEROXIDE DISMUTASE [MN], MITOCHONDRIAL"/>
    <property type="match status" value="1"/>
</dbReference>
<evidence type="ECO:0000259" key="5">
    <source>
        <dbReference type="Pfam" id="PF02777"/>
    </source>
</evidence>
<proteinExistence type="inferred from homology"/>
<dbReference type="Pfam" id="PF02777">
    <property type="entry name" value="Sod_Fe_C"/>
    <property type="match status" value="1"/>
</dbReference>
<evidence type="ECO:0000256" key="4">
    <source>
        <dbReference type="ARBA" id="ARBA00023002"/>
    </source>
</evidence>
<dbReference type="GO" id="GO:0004784">
    <property type="term" value="F:superoxide dismutase activity"/>
    <property type="evidence" value="ECO:0007669"/>
    <property type="project" value="UniProtKB-EC"/>
</dbReference>
<dbReference type="InterPro" id="IPR036314">
    <property type="entry name" value="SOD_C_sf"/>
</dbReference>
<evidence type="ECO:0000256" key="2">
    <source>
        <dbReference type="ARBA" id="ARBA00012682"/>
    </source>
</evidence>
<dbReference type="EC" id="1.15.1.1" evidence="2"/>
<gene>
    <name evidence="6" type="primary">sod</name>
    <name evidence="6" type="ORF">MAGMO_1202</name>
</gene>
<dbReference type="EMBL" id="LO017727">
    <property type="protein sequence ID" value="CRH05395.1"/>
    <property type="molecule type" value="Genomic_DNA"/>
</dbReference>
<dbReference type="AlphaFoldDB" id="A0A1S7LEN3"/>
<accession>A0A1S7LEN3</accession>
<reference evidence="6" key="1">
    <citation type="submission" date="2015-04" db="EMBL/GenBank/DDBJ databases">
        <authorList>
            <person name="Syromyatnikov M.Y."/>
            <person name="Popov V.N."/>
        </authorList>
    </citation>
    <scope>NUCLEOTIDE SEQUENCE</scope>
    <source>
        <strain evidence="6">MO-1</strain>
    </source>
</reference>
<dbReference type="SUPFAM" id="SSF54719">
    <property type="entry name" value="Fe,Mn superoxide dismutase (SOD), C-terminal domain"/>
    <property type="match status" value="1"/>
</dbReference>
<name>A0A1S7LEN3_MAGMO</name>
<protein>
    <recommendedName>
        <fullName evidence="2">superoxide dismutase</fullName>
        <ecNumber evidence="2">1.15.1.1</ecNumber>
    </recommendedName>
</protein>
<keyword evidence="3" id="KW-0479">Metal-binding</keyword>
<organism evidence="6">
    <name type="scientific">Magnetococcus massalia (strain MO-1)</name>
    <dbReference type="NCBI Taxonomy" id="451514"/>
    <lineage>
        <taxon>Bacteria</taxon>
        <taxon>Pseudomonadati</taxon>
        <taxon>Pseudomonadota</taxon>
        <taxon>Magnetococcia</taxon>
        <taxon>Magnetococcales</taxon>
        <taxon>Magnetococcaceae</taxon>
        <taxon>Magnetococcus</taxon>
    </lineage>
</organism>
<keyword evidence="4 6" id="KW-0560">Oxidoreductase</keyword>
<dbReference type="PANTHER" id="PTHR11404">
    <property type="entry name" value="SUPEROXIDE DISMUTASE 2"/>
    <property type="match status" value="1"/>
</dbReference>